<comment type="caution">
    <text evidence="1">The sequence shown here is derived from an EMBL/GenBank/DDBJ whole genome shotgun (WGS) entry which is preliminary data.</text>
</comment>
<dbReference type="RefSeq" id="WP_229664609.1">
    <property type="nucleotide sequence ID" value="NZ_BMIH01000004.1"/>
</dbReference>
<proteinExistence type="predicted"/>
<sequence length="61" mass="6872">MANLPEKIRAIGWKAQVRLCQLFRRLSATDKPQHKVNTAIARELVGYAWDIARRLGAAARA</sequence>
<dbReference type="Proteomes" id="UP000623067">
    <property type="component" value="Unassembled WGS sequence"/>
</dbReference>
<reference evidence="1" key="2">
    <citation type="submission" date="2020-09" db="EMBL/GenBank/DDBJ databases">
        <authorList>
            <person name="Sun Q."/>
            <person name="Zhou Y."/>
        </authorList>
    </citation>
    <scope>NUCLEOTIDE SEQUENCE</scope>
    <source>
        <strain evidence="1">CGMCC 1.15330</strain>
    </source>
</reference>
<reference evidence="1" key="1">
    <citation type="journal article" date="2014" name="Int. J. Syst. Evol. Microbiol.">
        <title>Complete genome sequence of Corynebacterium casei LMG S-19264T (=DSM 44701T), isolated from a smear-ripened cheese.</title>
        <authorList>
            <consortium name="US DOE Joint Genome Institute (JGI-PGF)"/>
            <person name="Walter F."/>
            <person name="Albersmeier A."/>
            <person name="Kalinowski J."/>
            <person name="Ruckert C."/>
        </authorList>
    </citation>
    <scope>NUCLEOTIDE SEQUENCE</scope>
    <source>
        <strain evidence="1">CGMCC 1.15330</strain>
    </source>
</reference>
<gene>
    <name evidence="1" type="ORF">GCM10011380_28890</name>
</gene>
<organism evidence="1 2">
    <name type="scientific">Sphingomonas metalli</name>
    <dbReference type="NCBI Taxonomy" id="1779358"/>
    <lineage>
        <taxon>Bacteria</taxon>
        <taxon>Pseudomonadati</taxon>
        <taxon>Pseudomonadota</taxon>
        <taxon>Alphaproteobacteria</taxon>
        <taxon>Sphingomonadales</taxon>
        <taxon>Sphingomonadaceae</taxon>
        <taxon>Sphingomonas</taxon>
    </lineage>
</organism>
<dbReference type="AlphaFoldDB" id="A0A916TC47"/>
<evidence type="ECO:0008006" key="3">
    <source>
        <dbReference type="Google" id="ProtNLM"/>
    </source>
</evidence>
<dbReference type="EMBL" id="BMIH01000004">
    <property type="protein sequence ID" value="GGB37733.1"/>
    <property type="molecule type" value="Genomic_DNA"/>
</dbReference>
<accession>A0A916TC47</accession>
<keyword evidence="2" id="KW-1185">Reference proteome</keyword>
<name>A0A916TC47_9SPHN</name>
<protein>
    <recommendedName>
        <fullName evidence="3">Transposase</fullName>
    </recommendedName>
</protein>
<evidence type="ECO:0000313" key="2">
    <source>
        <dbReference type="Proteomes" id="UP000623067"/>
    </source>
</evidence>
<evidence type="ECO:0000313" key="1">
    <source>
        <dbReference type="EMBL" id="GGB37733.1"/>
    </source>
</evidence>